<evidence type="ECO:0000313" key="12">
    <source>
        <dbReference type="EMBL" id="MCA6077379.1"/>
    </source>
</evidence>
<dbReference type="GO" id="GO:0098797">
    <property type="term" value="C:plasma membrane protein complex"/>
    <property type="evidence" value="ECO:0007669"/>
    <property type="project" value="TreeGrafter"/>
</dbReference>
<dbReference type="RefSeq" id="WP_225698180.1">
    <property type="nucleotide sequence ID" value="NZ_JAIXNE010000002.1"/>
</dbReference>
<proteinExistence type="inferred from homology"/>
<evidence type="ECO:0000256" key="5">
    <source>
        <dbReference type="ARBA" id="ARBA00022989"/>
    </source>
</evidence>
<evidence type="ECO:0000256" key="1">
    <source>
        <dbReference type="ARBA" id="ARBA00004651"/>
    </source>
</evidence>
<dbReference type="AlphaFoldDB" id="A0A9X1HS86"/>
<dbReference type="InterPro" id="IPR051447">
    <property type="entry name" value="Lipoprotein-release_system"/>
</dbReference>
<dbReference type="Pfam" id="PF02687">
    <property type="entry name" value="FtsX"/>
    <property type="match status" value="1"/>
</dbReference>
<dbReference type="PANTHER" id="PTHR30489:SF0">
    <property type="entry name" value="LIPOPROTEIN-RELEASING SYSTEM TRANSMEMBRANE PROTEIN LOLE"/>
    <property type="match status" value="1"/>
</dbReference>
<evidence type="ECO:0000259" key="8">
    <source>
        <dbReference type="Pfam" id="PF02687"/>
    </source>
</evidence>
<feature type="transmembrane region" description="Helical" evidence="7">
    <location>
        <begin position="311"/>
        <end position="341"/>
    </location>
</feature>
<keyword evidence="4 7" id="KW-0812">Transmembrane</keyword>
<dbReference type="PANTHER" id="PTHR30489">
    <property type="entry name" value="LIPOPROTEIN-RELEASING SYSTEM TRANSMEMBRANE PROTEIN LOLE"/>
    <property type="match status" value="1"/>
</dbReference>
<feature type="domain" description="MacB-like periplasmic core" evidence="9">
    <location>
        <begin position="21"/>
        <end position="208"/>
    </location>
</feature>
<evidence type="ECO:0000313" key="10">
    <source>
        <dbReference type="EMBL" id="MCA6075074.1"/>
    </source>
</evidence>
<keyword evidence="6 7" id="KW-0472">Membrane</keyword>
<comment type="similarity">
    <text evidence="2">Belongs to the ABC-4 integral membrane protein family. LolC/E subfamily.</text>
</comment>
<dbReference type="EMBL" id="JAIXNE010000003">
    <property type="protein sequence ID" value="MCA6076251.1"/>
    <property type="molecule type" value="Genomic_DNA"/>
</dbReference>
<dbReference type="InterPro" id="IPR003838">
    <property type="entry name" value="ABC3_permease_C"/>
</dbReference>
<evidence type="ECO:0000256" key="2">
    <source>
        <dbReference type="ARBA" id="ARBA00005236"/>
    </source>
</evidence>
<dbReference type="GO" id="GO:0044874">
    <property type="term" value="P:lipoprotein localization to outer membrane"/>
    <property type="evidence" value="ECO:0007669"/>
    <property type="project" value="TreeGrafter"/>
</dbReference>
<evidence type="ECO:0000313" key="11">
    <source>
        <dbReference type="EMBL" id="MCA6076251.1"/>
    </source>
</evidence>
<name>A0A9X1HS86_9BACT</name>
<feature type="transmembrane region" description="Helical" evidence="7">
    <location>
        <begin position="268"/>
        <end position="290"/>
    </location>
</feature>
<keyword evidence="3" id="KW-1003">Cell membrane</keyword>
<organism evidence="12 13">
    <name type="scientific">Fulvivirga sedimenti</name>
    <dbReference type="NCBI Taxonomy" id="2879465"/>
    <lineage>
        <taxon>Bacteria</taxon>
        <taxon>Pseudomonadati</taxon>
        <taxon>Bacteroidota</taxon>
        <taxon>Cytophagia</taxon>
        <taxon>Cytophagales</taxon>
        <taxon>Fulvivirgaceae</taxon>
        <taxon>Fulvivirga</taxon>
    </lineage>
</organism>
<dbReference type="Pfam" id="PF12704">
    <property type="entry name" value="MacB_PCD"/>
    <property type="match status" value="1"/>
</dbReference>
<dbReference type="EMBL" id="JAIXNE010000004">
    <property type="protein sequence ID" value="MCA6077379.1"/>
    <property type="molecule type" value="Genomic_DNA"/>
</dbReference>
<sequence length="407" mass="45693">MLFKLAWRNIWRNKKRTVITIVSIAFAVVLSSIMRSMQLGSYERMIDNSVKFYTGYIQIHKNGYWDEQTLNNAFMPSDTLIDGLAGIPDVEAVVPRLESFALASFGTQTKGTLVIGMDPEKEAFLTNIDSRIVEGSPVNIDDQSVLIGKGLADYLKMSVGDTIVLIGQGYHGVNAAGKYLVSGLVEFGLPQLTNQVVFMPMPAAQYFYGADGLLTAISIVTTHPRHVPNIMKGGGELIDEGKLEIMDWRTMMPELIQGIEIDNVSGQIMLMMLYIVIGFGMFGTFLMMTMERLYEFGVLLAVGMRRFRIQLVVFLEIVLLSLISVLVGFALSMPVISYLYFHPIQLPGEYKEAFEKFGIEAIYVFSIQPVVFTSQAWVVFFMALILSAYPMYRIWKLQPVEAMHEGR</sequence>
<comment type="caution">
    <text evidence="12">The sequence shown here is derived from an EMBL/GenBank/DDBJ whole genome shotgun (WGS) entry which is preliminary data.</text>
</comment>
<protein>
    <submittedName>
        <fullName evidence="12">FtsX-like permease family protein</fullName>
    </submittedName>
</protein>
<evidence type="ECO:0000313" key="13">
    <source>
        <dbReference type="Proteomes" id="UP001139409"/>
    </source>
</evidence>
<reference evidence="12" key="1">
    <citation type="submission" date="2021-09" db="EMBL/GenBank/DDBJ databases">
        <title>Fulvivirga sp. isolated from coastal sediment.</title>
        <authorList>
            <person name="Yu H."/>
        </authorList>
    </citation>
    <scope>NUCLEOTIDE SEQUENCE</scope>
    <source>
        <strain evidence="12">1062</strain>
    </source>
</reference>
<comment type="subcellular location">
    <subcellularLocation>
        <location evidence="1">Cell membrane</location>
        <topology evidence="1">Multi-pass membrane protein</topology>
    </subcellularLocation>
</comment>
<accession>A0A9X1HS86</accession>
<evidence type="ECO:0000256" key="4">
    <source>
        <dbReference type="ARBA" id="ARBA00022692"/>
    </source>
</evidence>
<evidence type="ECO:0000256" key="7">
    <source>
        <dbReference type="SAM" id="Phobius"/>
    </source>
</evidence>
<evidence type="ECO:0000256" key="3">
    <source>
        <dbReference type="ARBA" id="ARBA00022475"/>
    </source>
</evidence>
<dbReference type="InterPro" id="IPR025857">
    <property type="entry name" value="MacB_PCD"/>
</dbReference>
<feature type="domain" description="ABC3 transporter permease C-terminal" evidence="8">
    <location>
        <begin position="269"/>
        <end position="399"/>
    </location>
</feature>
<keyword evidence="13" id="KW-1185">Reference proteome</keyword>
<feature type="transmembrane region" description="Helical" evidence="7">
    <location>
        <begin position="361"/>
        <end position="386"/>
    </location>
</feature>
<keyword evidence="5 7" id="KW-1133">Transmembrane helix</keyword>
<dbReference type="EMBL" id="JAIXNE010000002">
    <property type="protein sequence ID" value="MCA6075074.1"/>
    <property type="molecule type" value="Genomic_DNA"/>
</dbReference>
<gene>
    <name evidence="10" type="ORF">LDX50_09345</name>
    <name evidence="11" type="ORF">LDX50_15315</name>
    <name evidence="12" type="ORF">LDX50_21035</name>
</gene>
<dbReference type="Proteomes" id="UP001139409">
    <property type="component" value="Unassembled WGS sequence"/>
</dbReference>
<evidence type="ECO:0000259" key="9">
    <source>
        <dbReference type="Pfam" id="PF12704"/>
    </source>
</evidence>
<evidence type="ECO:0000256" key="6">
    <source>
        <dbReference type="ARBA" id="ARBA00023136"/>
    </source>
</evidence>